<accession>A0A0W0YKI8</accession>
<dbReference type="Pfam" id="PF06794">
    <property type="entry name" value="UPF0270"/>
    <property type="match status" value="1"/>
</dbReference>
<dbReference type="InterPro" id="IPR036685">
    <property type="entry name" value="YehU-like_sf"/>
</dbReference>
<dbReference type="SUPFAM" id="SSF118001">
    <property type="entry name" value="YehU-like"/>
    <property type="match status" value="1"/>
</dbReference>
<evidence type="ECO:0000313" key="3">
    <source>
        <dbReference type="Proteomes" id="UP000054703"/>
    </source>
</evidence>
<dbReference type="InterPro" id="IPR010648">
    <property type="entry name" value="UPF0270"/>
</dbReference>
<gene>
    <name evidence="2" type="ORF">Lsan_2575</name>
</gene>
<proteinExistence type="inferred from homology"/>
<dbReference type="EMBL" id="LNYU01000077">
    <property type="protein sequence ID" value="KTD57392.1"/>
    <property type="molecule type" value="Genomic_DNA"/>
</dbReference>
<name>A0A0W0YKI8_9GAMM</name>
<organism evidence="2 3">
    <name type="scientific">Legionella santicrucis</name>
    <dbReference type="NCBI Taxonomy" id="45074"/>
    <lineage>
        <taxon>Bacteria</taxon>
        <taxon>Pseudomonadati</taxon>
        <taxon>Pseudomonadota</taxon>
        <taxon>Gammaproteobacteria</taxon>
        <taxon>Legionellales</taxon>
        <taxon>Legionellaceae</taxon>
        <taxon>Legionella</taxon>
    </lineage>
</organism>
<dbReference type="PATRIC" id="fig|45074.5.peg.2771"/>
<keyword evidence="3" id="KW-1185">Reference proteome</keyword>
<dbReference type="Gene3D" id="1.10.10.610">
    <property type="entry name" value="YehU-like"/>
    <property type="match status" value="1"/>
</dbReference>
<dbReference type="RefSeq" id="WP_237762129.1">
    <property type="nucleotide sequence ID" value="NZ_CAAAIH010000076.1"/>
</dbReference>
<evidence type="ECO:0000313" key="2">
    <source>
        <dbReference type="EMBL" id="KTD57392.1"/>
    </source>
</evidence>
<reference evidence="2 3" key="1">
    <citation type="submission" date="2015-11" db="EMBL/GenBank/DDBJ databases">
        <title>Genomic analysis of 38 Legionella species identifies large and diverse effector repertoires.</title>
        <authorList>
            <person name="Burstein D."/>
            <person name="Amaro F."/>
            <person name="Zusman T."/>
            <person name="Lifshitz Z."/>
            <person name="Cohen O."/>
            <person name="Gilbert J.A."/>
            <person name="Pupko T."/>
            <person name="Shuman H.A."/>
            <person name="Segal G."/>
        </authorList>
    </citation>
    <scope>NUCLEOTIDE SEQUENCE [LARGE SCALE GENOMIC DNA]</scope>
    <source>
        <strain evidence="2 3">SC-63-C7</strain>
    </source>
</reference>
<protein>
    <submittedName>
        <fullName evidence="2">Uncharacterized protein</fullName>
    </submittedName>
</protein>
<dbReference type="Proteomes" id="UP000054703">
    <property type="component" value="Unassembled WGS sequence"/>
</dbReference>
<comment type="similarity">
    <text evidence="1">Belongs to the UPF0270 family.</text>
</comment>
<evidence type="ECO:0000256" key="1">
    <source>
        <dbReference type="ARBA" id="ARBA00006450"/>
    </source>
</evidence>
<dbReference type="AlphaFoldDB" id="A0A0W0YKI8"/>
<sequence length="121" mass="14050">MSLNYKDYCSDNELYFSKILIPKVKNNTTLMAPLSQRQDMIEIDYTLLSEEALDNLLIDIITRQGTDYGEYEQNIQVKKKQLLHNLQSGKAIITYSSKENTCDIINQEDFLNFSKKLGNKM</sequence>
<comment type="caution">
    <text evidence="2">The sequence shown here is derived from an EMBL/GenBank/DDBJ whole genome shotgun (WGS) entry which is preliminary data.</text>
</comment>